<evidence type="ECO:0000313" key="1">
    <source>
        <dbReference type="EMBL" id="SVC10403.1"/>
    </source>
</evidence>
<dbReference type="AlphaFoldDB" id="A0A382JGX5"/>
<organism evidence="1">
    <name type="scientific">marine metagenome</name>
    <dbReference type="NCBI Taxonomy" id="408172"/>
    <lineage>
        <taxon>unclassified sequences</taxon>
        <taxon>metagenomes</taxon>
        <taxon>ecological metagenomes</taxon>
    </lineage>
</organism>
<sequence>MKDIVIKDIDDFKFRNLTDFGVENSSNW</sequence>
<proteinExistence type="predicted"/>
<reference evidence="1" key="1">
    <citation type="submission" date="2018-05" db="EMBL/GenBank/DDBJ databases">
        <authorList>
            <person name="Lanie J.A."/>
            <person name="Ng W.-L."/>
            <person name="Kazmierczak K.M."/>
            <person name="Andrzejewski T.M."/>
            <person name="Davidsen T.M."/>
            <person name="Wayne K.J."/>
            <person name="Tettelin H."/>
            <person name="Glass J.I."/>
            <person name="Rusch D."/>
            <person name="Podicherti R."/>
            <person name="Tsui H.-C.T."/>
            <person name="Winkler M.E."/>
        </authorList>
    </citation>
    <scope>NUCLEOTIDE SEQUENCE</scope>
</reference>
<name>A0A382JGX5_9ZZZZ</name>
<gene>
    <name evidence="1" type="ORF">METZ01_LOCUS263257</name>
</gene>
<accession>A0A382JGX5</accession>
<dbReference type="EMBL" id="UINC01073770">
    <property type="protein sequence ID" value="SVC10403.1"/>
    <property type="molecule type" value="Genomic_DNA"/>
</dbReference>
<protein>
    <submittedName>
        <fullName evidence="1">Uncharacterized protein</fullName>
    </submittedName>
</protein>